<feature type="chain" id="PRO_5039164196" evidence="2">
    <location>
        <begin position="44"/>
        <end position="581"/>
    </location>
</feature>
<dbReference type="AlphaFoldDB" id="A0A1X6WTH9"/>
<dbReference type="InterPro" id="IPR027788">
    <property type="entry name" value="Alpha/beta-hydrolase_N_dom"/>
</dbReference>
<sequence length="581" mass="61638">MPLTAGLLASWAALTPSLVPRRWWMTAASVAAASALASGAAQAVGAGVRAVPGLLGRSRPAPVRDERGPRPGLRSTAGAGVLGASAVGIGVSLARSAREQSDVARVTGVGDAGDAGDGDRIHHLAGYGAGLIGWAVLDATGRVSRRLRARIGTRLRQRLPIVPPVIVTGALVVVTVRIYGWVLSRVLARADTNAVIRSFATLGAGPGPVEPERSGSRSSAEPFATMGLHGRDFVTGGPRRDRIAEVLRTTRRAGEAREPIRVFVGRLGHPDPKEAAAAAVAELERTGAFERRAILMVTGTGSGWVPPWSTAAFEHLMGGDCAVVSAQYSFAGSWLAFLIHRGPAREIARAVHRAVRARLRALPPERRPLLYAAGESLGAFGGHGAFRSAGAMLRGLDGAVWTGTPRTTGILAHVLRDRRHGSTEVRPVYGTGRHIRVVTRPEDLGRAPEEFAYSSWGSPRIVYAQHPSDPVVWWGPALLLRRPDWLREPRGFDVAPGVRWRPFATFWQLTADMPRSVELPGGHGHSYHAETVHYWNAVLRTGLTDAQCDAIGRAIGEDLAPSTGALPLTDTGARLRRGAGG</sequence>
<feature type="domain" description="Alpha/beta-hydrolase N-terminal" evidence="4">
    <location>
        <begin position="14"/>
        <end position="238"/>
    </location>
</feature>
<feature type="region of interest" description="Disordered" evidence="1">
    <location>
        <begin position="56"/>
        <end position="75"/>
    </location>
</feature>
<dbReference type="Pfam" id="PF15420">
    <property type="entry name" value="Abhydrolase_9_N"/>
    <property type="match status" value="1"/>
</dbReference>
<evidence type="ECO:0000256" key="1">
    <source>
        <dbReference type="SAM" id="MobiDB-lite"/>
    </source>
</evidence>
<accession>A0A1X6WTH9</accession>
<keyword evidence="6" id="KW-1185">Reference proteome</keyword>
<organism evidence="5 6">
    <name type="scientific">Brevibacterium yomogidense</name>
    <dbReference type="NCBI Taxonomy" id="946573"/>
    <lineage>
        <taxon>Bacteria</taxon>
        <taxon>Bacillati</taxon>
        <taxon>Actinomycetota</taxon>
        <taxon>Actinomycetes</taxon>
        <taxon>Micrococcales</taxon>
        <taxon>Brevibacteriaceae</taxon>
        <taxon>Brevibacterium</taxon>
    </lineage>
</organism>
<dbReference type="Pfam" id="PF10081">
    <property type="entry name" value="Abhydrolase_9"/>
    <property type="match status" value="1"/>
</dbReference>
<dbReference type="EMBL" id="FWFF01000001">
    <property type="protein sequence ID" value="SLM88234.1"/>
    <property type="molecule type" value="Genomic_DNA"/>
</dbReference>
<evidence type="ECO:0000313" key="5">
    <source>
        <dbReference type="EMBL" id="SLM88234.1"/>
    </source>
</evidence>
<feature type="domain" description="Alpha/beta-hydrolase catalytic" evidence="3">
    <location>
        <begin position="260"/>
        <end position="548"/>
    </location>
</feature>
<evidence type="ECO:0000256" key="2">
    <source>
        <dbReference type="SAM" id="SignalP"/>
    </source>
</evidence>
<gene>
    <name evidence="5" type="ORF">FM105_00040</name>
</gene>
<feature type="signal peptide" evidence="2">
    <location>
        <begin position="1"/>
        <end position="43"/>
    </location>
</feature>
<evidence type="ECO:0000259" key="3">
    <source>
        <dbReference type="Pfam" id="PF10081"/>
    </source>
</evidence>
<reference evidence="6" key="1">
    <citation type="submission" date="2017-02" db="EMBL/GenBank/DDBJ databases">
        <authorList>
            <person name="Dridi B."/>
        </authorList>
    </citation>
    <scope>NUCLEOTIDE SEQUENCE [LARGE SCALE GENOMIC DNA]</scope>
    <source>
        <strain evidence="6">B Co 03.10</strain>
    </source>
</reference>
<feature type="region of interest" description="Disordered" evidence="1">
    <location>
        <begin position="562"/>
        <end position="581"/>
    </location>
</feature>
<dbReference type="InterPro" id="IPR027787">
    <property type="entry name" value="Alpha/beta-hydrolase_catalytic"/>
</dbReference>
<evidence type="ECO:0000313" key="6">
    <source>
        <dbReference type="Proteomes" id="UP000196581"/>
    </source>
</evidence>
<name>A0A1X6WTH9_9MICO</name>
<proteinExistence type="predicted"/>
<keyword evidence="2" id="KW-0732">Signal</keyword>
<protein>
    <submittedName>
        <fullName evidence="5">Membrane protein</fullName>
    </submittedName>
</protein>
<evidence type="ECO:0000259" key="4">
    <source>
        <dbReference type="Pfam" id="PF15420"/>
    </source>
</evidence>
<dbReference type="Proteomes" id="UP000196581">
    <property type="component" value="Unassembled WGS sequence"/>
</dbReference>